<dbReference type="PROSITE" id="PS51257">
    <property type="entry name" value="PROKAR_LIPOPROTEIN"/>
    <property type="match status" value="1"/>
</dbReference>
<dbReference type="Proteomes" id="UP000186922">
    <property type="component" value="Unassembled WGS sequence"/>
</dbReference>
<comment type="caution">
    <text evidence="1">The sequence shown here is derived from an EMBL/GenBank/DDBJ whole genome shotgun (WGS) entry which is preliminary data.</text>
</comment>
<evidence type="ECO:0000313" key="2">
    <source>
        <dbReference type="Proteomes" id="UP000186922"/>
    </source>
</evidence>
<proteinExistence type="predicted"/>
<dbReference type="AlphaFoldDB" id="A0A1D1VPM5"/>
<keyword evidence="2" id="KW-1185">Reference proteome</keyword>
<sequence>MEKIGRKRPTCPFLSWKASSMCSKMNGWLQIFLSCISVFIRALAPPLFPPFCLHSEPSVRRIPLACMCLYSSFCSPDMSHLIRYSTLSGSCDSTSFFRRRRRKGLRTLWRRRIIRICKYHMRINTSK</sequence>
<organism evidence="1 2">
    <name type="scientific">Ramazzottius varieornatus</name>
    <name type="common">Water bear</name>
    <name type="synonym">Tardigrade</name>
    <dbReference type="NCBI Taxonomy" id="947166"/>
    <lineage>
        <taxon>Eukaryota</taxon>
        <taxon>Metazoa</taxon>
        <taxon>Ecdysozoa</taxon>
        <taxon>Tardigrada</taxon>
        <taxon>Eutardigrada</taxon>
        <taxon>Parachela</taxon>
        <taxon>Hypsibioidea</taxon>
        <taxon>Ramazzottiidae</taxon>
        <taxon>Ramazzottius</taxon>
    </lineage>
</organism>
<gene>
    <name evidence="1" type="primary">RvY_11672-1</name>
    <name evidence="1" type="synonym">RvY_11672.1</name>
    <name evidence="1" type="ORF">RvY_11672</name>
</gene>
<protein>
    <submittedName>
        <fullName evidence="1">Uncharacterized protein</fullName>
    </submittedName>
</protein>
<name>A0A1D1VPM5_RAMVA</name>
<accession>A0A1D1VPM5</accession>
<evidence type="ECO:0000313" key="1">
    <source>
        <dbReference type="EMBL" id="GAV00884.1"/>
    </source>
</evidence>
<dbReference type="EMBL" id="BDGG01000006">
    <property type="protein sequence ID" value="GAV00884.1"/>
    <property type="molecule type" value="Genomic_DNA"/>
</dbReference>
<reference evidence="1 2" key="1">
    <citation type="journal article" date="2016" name="Nat. Commun.">
        <title>Extremotolerant tardigrade genome and improved radiotolerance of human cultured cells by tardigrade-unique protein.</title>
        <authorList>
            <person name="Hashimoto T."/>
            <person name="Horikawa D.D."/>
            <person name="Saito Y."/>
            <person name="Kuwahara H."/>
            <person name="Kozuka-Hata H."/>
            <person name="Shin-I T."/>
            <person name="Minakuchi Y."/>
            <person name="Ohishi K."/>
            <person name="Motoyama A."/>
            <person name="Aizu T."/>
            <person name="Enomoto A."/>
            <person name="Kondo K."/>
            <person name="Tanaka S."/>
            <person name="Hara Y."/>
            <person name="Koshikawa S."/>
            <person name="Sagara H."/>
            <person name="Miura T."/>
            <person name="Yokobori S."/>
            <person name="Miyagawa K."/>
            <person name="Suzuki Y."/>
            <person name="Kubo T."/>
            <person name="Oyama M."/>
            <person name="Kohara Y."/>
            <person name="Fujiyama A."/>
            <person name="Arakawa K."/>
            <person name="Katayama T."/>
            <person name="Toyoda A."/>
            <person name="Kunieda T."/>
        </authorList>
    </citation>
    <scope>NUCLEOTIDE SEQUENCE [LARGE SCALE GENOMIC DNA]</scope>
    <source>
        <strain evidence="1 2">YOKOZUNA-1</strain>
    </source>
</reference>